<evidence type="ECO:0000256" key="1">
    <source>
        <dbReference type="SAM" id="MobiDB-lite"/>
    </source>
</evidence>
<name>W9GYG5_9PROT</name>
<proteinExistence type="predicted"/>
<organism evidence="2 3">
    <name type="scientific">Skermanella stibiiresistens SB22</name>
    <dbReference type="NCBI Taxonomy" id="1385369"/>
    <lineage>
        <taxon>Bacteria</taxon>
        <taxon>Pseudomonadati</taxon>
        <taxon>Pseudomonadota</taxon>
        <taxon>Alphaproteobacteria</taxon>
        <taxon>Rhodospirillales</taxon>
        <taxon>Azospirillaceae</taxon>
        <taxon>Skermanella</taxon>
    </lineage>
</organism>
<gene>
    <name evidence="2" type="ORF">N825_17250</name>
</gene>
<sequence>MADRFSSLDRPHAIPDQTAVERLAAAASAIQADNDADFDDDNDDLNSNGLISRSGCPRGWLISEAELARRFARMGCRFEDVEVDTEVDRVAVAIKPPQPARASAEGASYTSLFDLPRRPPSSQKR</sequence>
<evidence type="ECO:0000313" key="3">
    <source>
        <dbReference type="Proteomes" id="UP000019486"/>
    </source>
</evidence>
<feature type="region of interest" description="Disordered" evidence="1">
    <location>
        <begin position="97"/>
        <end position="125"/>
    </location>
</feature>
<dbReference type="AlphaFoldDB" id="W9GYG5"/>
<dbReference type="EMBL" id="AVFL01000025">
    <property type="protein sequence ID" value="EWY37616.1"/>
    <property type="molecule type" value="Genomic_DNA"/>
</dbReference>
<protein>
    <submittedName>
        <fullName evidence="2">Uncharacterized protein</fullName>
    </submittedName>
</protein>
<dbReference type="STRING" id="1385369.N825_17250"/>
<accession>W9GYG5</accession>
<dbReference type="Proteomes" id="UP000019486">
    <property type="component" value="Unassembled WGS sequence"/>
</dbReference>
<keyword evidence="3" id="KW-1185">Reference proteome</keyword>
<comment type="caution">
    <text evidence="2">The sequence shown here is derived from an EMBL/GenBank/DDBJ whole genome shotgun (WGS) entry which is preliminary data.</text>
</comment>
<reference evidence="2 3" key="1">
    <citation type="submission" date="2013-08" db="EMBL/GenBank/DDBJ databases">
        <title>The genome sequence of Skermanella stibiiresistens.</title>
        <authorList>
            <person name="Zhu W."/>
            <person name="Wang G."/>
        </authorList>
    </citation>
    <scope>NUCLEOTIDE SEQUENCE [LARGE SCALE GENOMIC DNA]</scope>
    <source>
        <strain evidence="2 3">SB22</strain>
    </source>
</reference>
<evidence type="ECO:0000313" key="2">
    <source>
        <dbReference type="EMBL" id="EWY37616.1"/>
    </source>
</evidence>